<organism evidence="1 2">
    <name type="scientific">Atta colombica</name>
    <dbReference type="NCBI Taxonomy" id="520822"/>
    <lineage>
        <taxon>Eukaryota</taxon>
        <taxon>Metazoa</taxon>
        <taxon>Ecdysozoa</taxon>
        <taxon>Arthropoda</taxon>
        <taxon>Hexapoda</taxon>
        <taxon>Insecta</taxon>
        <taxon>Pterygota</taxon>
        <taxon>Neoptera</taxon>
        <taxon>Endopterygota</taxon>
        <taxon>Hymenoptera</taxon>
        <taxon>Apocrita</taxon>
        <taxon>Aculeata</taxon>
        <taxon>Formicoidea</taxon>
        <taxon>Formicidae</taxon>
        <taxon>Myrmicinae</taxon>
        <taxon>Atta</taxon>
    </lineage>
</organism>
<reference evidence="1 2" key="1">
    <citation type="submission" date="2015-09" db="EMBL/GenBank/DDBJ databases">
        <title>Atta colombica WGS genome.</title>
        <authorList>
            <person name="Nygaard S."/>
            <person name="Hu H."/>
            <person name="Boomsma J."/>
            <person name="Zhang G."/>
        </authorList>
    </citation>
    <scope>NUCLEOTIDE SEQUENCE [LARGE SCALE GENOMIC DNA]</scope>
    <source>
        <strain evidence="1">Treedump-2</strain>
        <tissue evidence="1">Whole body</tissue>
    </source>
</reference>
<keyword evidence="2" id="KW-1185">Reference proteome</keyword>
<dbReference type="EMBL" id="KQ976424">
    <property type="protein sequence ID" value="KYM88258.1"/>
    <property type="molecule type" value="Genomic_DNA"/>
</dbReference>
<protein>
    <submittedName>
        <fullName evidence="1">Uncharacterized protein</fullName>
    </submittedName>
</protein>
<evidence type="ECO:0000313" key="1">
    <source>
        <dbReference type="EMBL" id="KYM88258.1"/>
    </source>
</evidence>
<dbReference type="AlphaFoldDB" id="A0A195BQ43"/>
<evidence type="ECO:0000313" key="2">
    <source>
        <dbReference type="Proteomes" id="UP000078540"/>
    </source>
</evidence>
<dbReference type="Proteomes" id="UP000078540">
    <property type="component" value="Unassembled WGS sequence"/>
</dbReference>
<gene>
    <name evidence="1" type="ORF">ALC53_02740</name>
</gene>
<proteinExistence type="predicted"/>
<accession>A0A195BQ43</accession>
<name>A0A195BQ43_9HYME</name>
<sequence>MPLMIYSIQESRFFLRGIPARGSRFEADESLTSSFSGDAMRAPLTTIGRRRATILVMSGAVFPGECAVYHSVADTIIQWRNPGEDYSRVDEERRICALRTRRIMSLLARTSAQC</sequence>